<dbReference type="Proteomes" id="UP000011717">
    <property type="component" value="Unassembled WGS sequence"/>
</dbReference>
<dbReference type="AlphaFoldDB" id="M2TPR4"/>
<keyword evidence="4" id="KW-0963">Cytoplasm</keyword>
<feature type="domain" description="RecX second three-helical" evidence="6">
    <location>
        <begin position="83"/>
        <end position="120"/>
    </location>
</feature>
<accession>M2TPR4</accession>
<dbReference type="InterPro" id="IPR053924">
    <property type="entry name" value="RecX_HTH_2nd"/>
</dbReference>
<feature type="region of interest" description="Disordered" evidence="5">
    <location>
        <begin position="1"/>
        <end position="25"/>
    </location>
</feature>
<evidence type="ECO:0000313" key="8">
    <source>
        <dbReference type="Proteomes" id="UP000011717"/>
    </source>
</evidence>
<dbReference type="EMBL" id="AMRV01000002">
    <property type="protein sequence ID" value="EMD83756.1"/>
    <property type="molecule type" value="Genomic_DNA"/>
</dbReference>
<keyword evidence="8" id="KW-1185">Reference proteome</keyword>
<dbReference type="Gene3D" id="1.10.10.10">
    <property type="entry name" value="Winged helix-like DNA-binding domain superfamily/Winged helix DNA-binding domain"/>
    <property type="match status" value="1"/>
</dbReference>
<dbReference type="PATRIC" id="fig|1234595.3.peg.726"/>
<evidence type="ECO:0000256" key="2">
    <source>
        <dbReference type="ARBA" id="ARBA00009695"/>
    </source>
</evidence>
<dbReference type="RefSeq" id="WP_008600218.1">
    <property type="nucleotide sequence ID" value="NZ_AMRV01000002.1"/>
</dbReference>
<feature type="compositionally biased region" description="Basic residues" evidence="5">
    <location>
        <begin position="12"/>
        <end position="22"/>
    </location>
</feature>
<comment type="subcellular location">
    <subcellularLocation>
        <location evidence="1">Cytoplasm</location>
    </subcellularLocation>
</comment>
<comment type="similarity">
    <text evidence="2">Belongs to the RecX family.</text>
</comment>
<comment type="caution">
    <text evidence="7">The sequence shown here is derived from an EMBL/GenBank/DDBJ whole genome shotgun (WGS) entry which is preliminary data.</text>
</comment>
<reference evidence="7 8" key="1">
    <citation type="journal article" date="2013" name="Genome Announc.">
        <title>Draft Genome Sequence of Strain JLT2015T, Belonging to the Family Sphingomonadaceae of the Alphaproteobacteria.</title>
        <authorList>
            <person name="Tang K."/>
            <person name="Liu K."/>
            <person name="Li S."/>
            <person name="Jiao N."/>
        </authorList>
    </citation>
    <scope>NUCLEOTIDE SEQUENCE [LARGE SCALE GENOMIC DNA]</scope>
    <source>
        <strain evidence="7 8">JLT2015</strain>
    </source>
</reference>
<evidence type="ECO:0000256" key="5">
    <source>
        <dbReference type="SAM" id="MobiDB-lite"/>
    </source>
</evidence>
<evidence type="ECO:0000259" key="6">
    <source>
        <dbReference type="Pfam" id="PF02631"/>
    </source>
</evidence>
<gene>
    <name evidence="7" type="ORF">C725_0728</name>
</gene>
<dbReference type="Pfam" id="PF02631">
    <property type="entry name" value="RecX_HTH2"/>
    <property type="match status" value="1"/>
</dbReference>
<proteinExistence type="inferred from homology"/>
<protein>
    <recommendedName>
        <fullName evidence="3">Regulatory protein RecX</fullName>
    </recommendedName>
</protein>
<evidence type="ECO:0000313" key="7">
    <source>
        <dbReference type="EMBL" id="EMD83756.1"/>
    </source>
</evidence>
<dbReference type="GO" id="GO:0005737">
    <property type="term" value="C:cytoplasm"/>
    <property type="evidence" value="ECO:0007669"/>
    <property type="project" value="UniProtKB-SubCell"/>
</dbReference>
<feature type="compositionally biased region" description="Low complexity" evidence="5">
    <location>
        <begin position="1"/>
        <end position="11"/>
    </location>
</feature>
<evidence type="ECO:0000256" key="4">
    <source>
        <dbReference type="ARBA" id="ARBA00022490"/>
    </source>
</evidence>
<evidence type="ECO:0000256" key="3">
    <source>
        <dbReference type="ARBA" id="ARBA00018111"/>
    </source>
</evidence>
<sequence>MTDTSASSSPAGRRRPWPRKPRPPYDAETLRAAALRYVERYATTRAKLIRFLERKLRERGWAGEGAPPTEALADRFAELGYVNDRLFGEARARSLAARGYGPARVGLALGQAGVDADLRQDIVGDVEAHAALTAFARRKRIGPFAAEPADRDARRKQFAACLRAGHGYDLVKKLFDAETAEAFAEAQME</sequence>
<organism evidence="7 8">
    <name type="scientific">Pacificimonas flava</name>
    <dbReference type="NCBI Taxonomy" id="1234595"/>
    <lineage>
        <taxon>Bacteria</taxon>
        <taxon>Pseudomonadati</taxon>
        <taxon>Pseudomonadota</taxon>
        <taxon>Alphaproteobacteria</taxon>
        <taxon>Sphingomonadales</taxon>
        <taxon>Sphingosinicellaceae</taxon>
        <taxon>Pacificimonas</taxon>
    </lineage>
</organism>
<dbReference type="InterPro" id="IPR036388">
    <property type="entry name" value="WH-like_DNA-bd_sf"/>
</dbReference>
<name>M2TPR4_9SPHN</name>
<evidence type="ECO:0000256" key="1">
    <source>
        <dbReference type="ARBA" id="ARBA00004496"/>
    </source>
</evidence>